<organism evidence="2 3">
    <name type="scientific">Lentisphaera profundi</name>
    <dbReference type="NCBI Taxonomy" id="1658616"/>
    <lineage>
        <taxon>Bacteria</taxon>
        <taxon>Pseudomonadati</taxon>
        <taxon>Lentisphaerota</taxon>
        <taxon>Lentisphaeria</taxon>
        <taxon>Lentisphaerales</taxon>
        <taxon>Lentisphaeraceae</taxon>
        <taxon>Lentisphaera</taxon>
    </lineage>
</organism>
<gene>
    <name evidence="2" type="ORF">PQO03_05070</name>
</gene>
<dbReference type="InterPro" id="IPR046255">
    <property type="entry name" value="DUF6288"/>
</dbReference>
<sequence>MKKLLLLLFIPILLDAAIPDLTQGGAVPARDAKDWNLGPTGARGWIYSDKYSTSEARQIYVTSVEKSSPAYKILLVGDVIIGIGKSKFQDDPRRTLGRAITQAEARNGILALLIWRQNKIASINLKLKVLGKYSATSPFTCTKSEMIFKQACENIAKNLKKNKNRSNWIVRSANTLALLASGDRRYLSLIKKEVAEAAKYQGIRTNSYYSWFYGPVTSLIAEYTLATGDKRYLKDLKRIALEIVNGQSPVGSWGHRFVDPNGRLRGYGMMNAPGLPLTLSLVLARKAGVKDAKFDQAIEKSTKLLRFYVGKGAIPYGDHHPWTQTHDDNGKNGMAAVLFNLLGDKEAAGYFSRMSVATHSDEREMGHTGNFFNIQWALPGVALSGPQASGAWMREYSWYYDLARRWDGSFIHQGAPQDKKDSYRNWDTSGVMVLAYAQGNRNIYLTGKKSDLVEQISTANAEAIVALGRGWTLKNKHEYLNGRSDKALVLALSNWSPVMRIRAAEALAKRKPKDLKPYFELLDSNDLYSALGACELIIQMKGQAKDAVPQLIKWLDYPDLWLRIKAADALAAIGQPSMKAVPRMLEMFAEQSSGDPRGMLQRYLCFALFNKRGGLLGKFLDGVDKKDLLEAVKIGLKNDDGRARGAISSVYENLEFEELEPLLPAILDAIEEPAPSGIMFADGIRTAGLKLLVTHKVADGLPLTVDYIKNQKKHGSQKRILVLIKYVESYGAHAQKEIAKMNDIIDYFEKQEEGFPKKLSMQKAQYLRESIERIQKTNLRPQLKFIEK</sequence>
<name>A0ABY7VTT7_9BACT</name>
<proteinExistence type="predicted"/>
<dbReference type="Gene3D" id="2.30.42.10">
    <property type="match status" value="1"/>
</dbReference>
<reference evidence="2 3" key="1">
    <citation type="submission" date="2023-02" db="EMBL/GenBank/DDBJ databases">
        <title>Genome sequence of Lentisphaera profundi SAORIC-696.</title>
        <authorList>
            <person name="Kim e."/>
            <person name="Cho J.-C."/>
            <person name="Choi A."/>
            <person name="Kang I."/>
        </authorList>
    </citation>
    <scope>NUCLEOTIDE SEQUENCE [LARGE SCALE GENOMIC DNA]</scope>
    <source>
        <strain evidence="2 3">SAORIC-696</strain>
    </source>
</reference>
<protein>
    <submittedName>
        <fullName evidence="2">DUF6288 domain-containing protein</fullName>
    </submittedName>
</protein>
<feature type="chain" id="PRO_5046801496" evidence="1">
    <location>
        <begin position="17"/>
        <end position="788"/>
    </location>
</feature>
<dbReference type="EMBL" id="CP117811">
    <property type="protein sequence ID" value="WDE97321.1"/>
    <property type="molecule type" value="Genomic_DNA"/>
</dbReference>
<dbReference type="RefSeq" id="WP_274151640.1">
    <property type="nucleotide sequence ID" value="NZ_CP117811.1"/>
</dbReference>
<evidence type="ECO:0000256" key="1">
    <source>
        <dbReference type="SAM" id="SignalP"/>
    </source>
</evidence>
<dbReference type="InterPro" id="IPR036034">
    <property type="entry name" value="PDZ_sf"/>
</dbReference>
<dbReference type="SUPFAM" id="SSF48208">
    <property type="entry name" value="Six-hairpin glycosidases"/>
    <property type="match status" value="1"/>
</dbReference>
<dbReference type="Pfam" id="PF19805">
    <property type="entry name" value="DUF6288"/>
    <property type="match status" value="1"/>
</dbReference>
<dbReference type="SUPFAM" id="SSF48371">
    <property type="entry name" value="ARM repeat"/>
    <property type="match status" value="1"/>
</dbReference>
<evidence type="ECO:0000313" key="3">
    <source>
        <dbReference type="Proteomes" id="UP001214250"/>
    </source>
</evidence>
<feature type="signal peptide" evidence="1">
    <location>
        <begin position="1"/>
        <end position="16"/>
    </location>
</feature>
<dbReference type="SUPFAM" id="SSF50156">
    <property type="entry name" value="PDZ domain-like"/>
    <property type="match status" value="1"/>
</dbReference>
<dbReference type="Gene3D" id="1.25.10.10">
    <property type="entry name" value="Leucine-rich Repeat Variant"/>
    <property type="match status" value="1"/>
</dbReference>
<dbReference type="InterPro" id="IPR011989">
    <property type="entry name" value="ARM-like"/>
</dbReference>
<dbReference type="Proteomes" id="UP001214250">
    <property type="component" value="Chromosome 1"/>
</dbReference>
<keyword evidence="3" id="KW-1185">Reference proteome</keyword>
<dbReference type="InterPro" id="IPR008928">
    <property type="entry name" value="6-hairpin_glycosidase_sf"/>
</dbReference>
<evidence type="ECO:0000313" key="2">
    <source>
        <dbReference type="EMBL" id="WDE97321.1"/>
    </source>
</evidence>
<dbReference type="InterPro" id="IPR016024">
    <property type="entry name" value="ARM-type_fold"/>
</dbReference>
<keyword evidence="1" id="KW-0732">Signal</keyword>
<accession>A0ABY7VTT7</accession>